<dbReference type="Proteomes" id="UP000002191">
    <property type="component" value="Chromosome"/>
</dbReference>
<reference evidence="2" key="1">
    <citation type="submission" date="2010-12" db="EMBL/GenBank/DDBJ databases">
        <title>Complete sequence of Desulfovibrio aespoeensis Aspo-2.</title>
        <authorList>
            <consortium name="US DOE Joint Genome Institute"/>
            <person name="Lucas S."/>
            <person name="Copeland A."/>
            <person name="Lapidus A."/>
            <person name="Cheng J.-F."/>
            <person name="Goodwin L."/>
            <person name="Pitluck S."/>
            <person name="Chertkov O."/>
            <person name="Misra M."/>
            <person name="Detter J.C."/>
            <person name="Han C."/>
            <person name="Tapia R."/>
            <person name="Land M."/>
            <person name="Hauser L."/>
            <person name="Kyrpides N."/>
            <person name="Ivanova N."/>
            <person name="Ovchinnikova G."/>
            <person name="Pedersen K."/>
            <person name="Jagevall S."/>
            <person name="Hazen T."/>
            <person name="Woyke T."/>
        </authorList>
    </citation>
    <scope>NUCLEOTIDE SEQUENCE [LARGE SCALE GENOMIC DNA]</scope>
    <source>
        <strain evidence="2">ATCC 700646 / DSM 10631 / Aspo-2</strain>
    </source>
</reference>
<dbReference type="eggNOG" id="COG4197">
    <property type="taxonomic scope" value="Bacteria"/>
</dbReference>
<dbReference type="STRING" id="643562.Daes_0422"/>
<protein>
    <submittedName>
        <fullName evidence="1">Uncharacterized protein</fullName>
    </submittedName>
</protein>
<sequence>MAQFLSLTFALYYDNTPPMKNALELYRESNGFGYAELSRLVGFDRATVWRHCKATLVPEAAAARYHAKLQIPLEDLRPDLFASDTTT</sequence>
<evidence type="ECO:0000313" key="1">
    <source>
        <dbReference type="EMBL" id="ADU61446.1"/>
    </source>
</evidence>
<organism evidence="1 2">
    <name type="scientific">Pseudodesulfovibrio aespoeensis (strain ATCC 700646 / DSM 10631 / Aspo-2)</name>
    <name type="common">Desulfovibrio aespoeensis</name>
    <dbReference type="NCBI Taxonomy" id="643562"/>
    <lineage>
        <taxon>Bacteria</taxon>
        <taxon>Pseudomonadati</taxon>
        <taxon>Thermodesulfobacteriota</taxon>
        <taxon>Desulfovibrionia</taxon>
        <taxon>Desulfovibrionales</taxon>
        <taxon>Desulfovibrionaceae</taxon>
    </lineage>
</organism>
<proteinExistence type="predicted"/>
<dbReference type="KEGG" id="das:Daes_0422"/>
<dbReference type="InterPro" id="IPR010982">
    <property type="entry name" value="Lambda_DNA-bd_dom_sf"/>
</dbReference>
<name>E6VX40_PSEA9</name>
<evidence type="ECO:0000313" key="2">
    <source>
        <dbReference type="Proteomes" id="UP000002191"/>
    </source>
</evidence>
<gene>
    <name evidence="1" type="ordered locus">Daes_0422</name>
</gene>
<dbReference type="Gene3D" id="1.10.260.40">
    <property type="entry name" value="lambda repressor-like DNA-binding domains"/>
    <property type="match status" value="1"/>
</dbReference>
<dbReference type="GO" id="GO:0003677">
    <property type="term" value="F:DNA binding"/>
    <property type="evidence" value="ECO:0007669"/>
    <property type="project" value="InterPro"/>
</dbReference>
<dbReference type="EMBL" id="CP002431">
    <property type="protein sequence ID" value="ADU61446.1"/>
    <property type="molecule type" value="Genomic_DNA"/>
</dbReference>
<dbReference type="HOGENOM" id="CLU_2478223_0_0_7"/>
<dbReference type="AlphaFoldDB" id="E6VX40"/>
<keyword evidence="2" id="KW-1185">Reference proteome</keyword>
<reference evidence="1 2" key="2">
    <citation type="journal article" date="2014" name="Genome Announc.">
        <title>Complete Genome Sequence of the Subsurface, Mesophilic Sulfate-Reducing Bacterium Desulfovibrio aespoeensis Aspo-2.</title>
        <authorList>
            <person name="Pedersen K."/>
            <person name="Bengtsson A."/>
            <person name="Edlund J."/>
            <person name="Rabe L."/>
            <person name="Hazen T."/>
            <person name="Chakraborty R."/>
            <person name="Goodwin L."/>
            <person name="Shapiro N."/>
        </authorList>
    </citation>
    <scope>NUCLEOTIDE SEQUENCE [LARGE SCALE GENOMIC DNA]</scope>
    <source>
        <strain evidence="2">ATCC 700646 / DSM 10631 / Aspo-2</strain>
    </source>
</reference>
<accession>E6VX40</accession>